<proteinExistence type="predicted"/>
<evidence type="ECO:0000313" key="2">
    <source>
        <dbReference type="EMBL" id="TWF82168.1"/>
    </source>
</evidence>
<dbReference type="Proteomes" id="UP000321261">
    <property type="component" value="Unassembled WGS sequence"/>
</dbReference>
<dbReference type="AlphaFoldDB" id="A0A561T4Y1"/>
<evidence type="ECO:0000256" key="1">
    <source>
        <dbReference type="SAM" id="Phobius"/>
    </source>
</evidence>
<comment type="caution">
    <text evidence="2">The sequence shown here is derived from an EMBL/GenBank/DDBJ whole genome shotgun (WGS) entry which is preliminary data.</text>
</comment>
<gene>
    <name evidence="2" type="ORF">FHX44_118113</name>
</gene>
<accession>A0A561T4Y1</accession>
<keyword evidence="1" id="KW-1133">Transmembrane helix</keyword>
<reference evidence="2 3" key="1">
    <citation type="submission" date="2019-06" db="EMBL/GenBank/DDBJ databases">
        <title>Sequencing the genomes of 1000 actinobacteria strains.</title>
        <authorList>
            <person name="Klenk H.-P."/>
        </authorList>
    </citation>
    <scope>NUCLEOTIDE SEQUENCE [LARGE SCALE GENOMIC DNA]</scope>
    <source>
        <strain evidence="2 3">DSM 45671</strain>
    </source>
</reference>
<feature type="transmembrane region" description="Helical" evidence="1">
    <location>
        <begin position="20"/>
        <end position="43"/>
    </location>
</feature>
<keyword evidence="3" id="KW-1185">Reference proteome</keyword>
<dbReference type="EMBL" id="VIWU01000001">
    <property type="protein sequence ID" value="TWF82168.1"/>
    <property type="molecule type" value="Genomic_DNA"/>
</dbReference>
<organism evidence="2 3">
    <name type="scientific">Pseudonocardia hierapolitana</name>
    <dbReference type="NCBI Taxonomy" id="1128676"/>
    <lineage>
        <taxon>Bacteria</taxon>
        <taxon>Bacillati</taxon>
        <taxon>Actinomycetota</taxon>
        <taxon>Actinomycetes</taxon>
        <taxon>Pseudonocardiales</taxon>
        <taxon>Pseudonocardiaceae</taxon>
        <taxon>Pseudonocardia</taxon>
    </lineage>
</organism>
<keyword evidence="1" id="KW-0812">Transmembrane</keyword>
<protein>
    <submittedName>
        <fullName evidence="2">Uncharacterized protein</fullName>
    </submittedName>
</protein>
<name>A0A561T4Y1_9PSEU</name>
<keyword evidence="1" id="KW-0472">Membrane</keyword>
<evidence type="ECO:0000313" key="3">
    <source>
        <dbReference type="Proteomes" id="UP000321261"/>
    </source>
</evidence>
<sequence>MMRRVPQYSRAEQNSAAETANVVGQVVLVALCSSISVGIAVLARKIG</sequence>